<feature type="signal peptide" evidence="1">
    <location>
        <begin position="1"/>
        <end position="19"/>
    </location>
</feature>
<evidence type="ECO:0000256" key="1">
    <source>
        <dbReference type="SAM" id="SignalP"/>
    </source>
</evidence>
<dbReference type="KEGG" id="fop:FNB79_11735"/>
<sequence length="254" mass="27801">MKFILSVILTTLISISSFATDTKIIVRAKAKDAKFIGSSLGGAKVVIRNKKTQTILVQGKTEGATGNTNTIMNTPLKRGERITDDNTAKFQATIPLSEPVFVTIEVYSTIKDNDVRVSATTDLWLIPGKHILGEGIIIEIPGFLVTLDNSKSSQTFTLKELQKNPLKVTAKVVMMCGCPIEKNGMWDATQVEVKALIKLKDNSITEVPLHFKSTNTFEGTVNFQHTGDYEVIVYAYDSTTGNTGVDTAHYKITP</sequence>
<name>A0A516GSV5_9FLAO</name>
<dbReference type="RefSeq" id="WP_143381491.1">
    <property type="nucleotide sequence ID" value="NZ_CP041637.1"/>
</dbReference>
<accession>A0A516GSV5</accession>
<dbReference type="OrthoDB" id="9770889at2"/>
<proteinExistence type="predicted"/>
<gene>
    <name evidence="2" type="ORF">FNB79_11735</name>
</gene>
<evidence type="ECO:0000313" key="2">
    <source>
        <dbReference type="EMBL" id="QDO94607.1"/>
    </source>
</evidence>
<keyword evidence="1" id="KW-0732">Signal</keyword>
<organism evidence="2 3">
    <name type="scientific">Formosa sediminum</name>
    <dbReference type="NCBI Taxonomy" id="2594004"/>
    <lineage>
        <taxon>Bacteria</taxon>
        <taxon>Pseudomonadati</taxon>
        <taxon>Bacteroidota</taxon>
        <taxon>Flavobacteriia</taxon>
        <taxon>Flavobacteriales</taxon>
        <taxon>Flavobacteriaceae</taxon>
        <taxon>Formosa</taxon>
    </lineage>
</organism>
<dbReference type="Proteomes" id="UP000319209">
    <property type="component" value="Chromosome"/>
</dbReference>
<protein>
    <submittedName>
        <fullName evidence="2">Uncharacterized protein</fullName>
    </submittedName>
</protein>
<feature type="chain" id="PRO_5021859459" evidence="1">
    <location>
        <begin position="20"/>
        <end position="254"/>
    </location>
</feature>
<dbReference type="AlphaFoldDB" id="A0A516GSV5"/>
<keyword evidence="3" id="KW-1185">Reference proteome</keyword>
<evidence type="ECO:0000313" key="3">
    <source>
        <dbReference type="Proteomes" id="UP000319209"/>
    </source>
</evidence>
<dbReference type="EMBL" id="CP041637">
    <property type="protein sequence ID" value="QDO94607.1"/>
    <property type="molecule type" value="Genomic_DNA"/>
</dbReference>
<reference evidence="2 3" key="1">
    <citation type="submission" date="2019-07" db="EMBL/GenBank/DDBJ databases">
        <title>Genome sequencing for Formosa sp. PS13.</title>
        <authorList>
            <person name="Park S.-J."/>
        </authorList>
    </citation>
    <scope>NUCLEOTIDE SEQUENCE [LARGE SCALE GENOMIC DNA]</scope>
    <source>
        <strain evidence="2 3">PS13</strain>
    </source>
</reference>